<comment type="caution">
    <text evidence="1">The sequence shown here is derived from an EMBL/GenBank/DDBJ whole genome shotgun (WGS) entry which is preliminary data.</text>
</comment>
<evidence type="ECO:0000313" key="1">
    <source>
        <dbReference type="EMBL" id="CAG8646373.1"/>
    </source>
</evidence>
<accession>A0ACA9NCA7</accession>
<evidence type="ECO:0000313" key="2">
    <source>
        <dbReference type="Proteomes" id="UP000789860"/>
    </source>
</evidence>
<dbReference type="Proteomes" id="UP000789860">
    <property type="component" value="Unassembled WGS sequence"/>
</dbReference>
<gene>
    <name evidence="1" type="ORF">SCALOS_LOCUS8505</name>
</gene>
<feature type="non-terminal residue" evidence="1">
    <location>
        <position position="1"/>
    </location>
</feature>
<name>A0ACA9NCA7_9GLOM</name>
<protein>
    <submittedName>
        <fullName evidence="1">4134_t:CDS:1</fullName>
    </submittedName>
</protein>
<dbReference type="EMBL" id="CAJVPM010022716">
    <property type="protein sequence ID" value="CAG8646373.1"/>
    <property type="molecule type" value="Genomic_DNA"/>
</dbReference>
<keyword evidence="2" id="KW-1185">Reference proteome</keyword>
<organism evidence="1 2">
    <name type="scientific">Scutellospora calospora</name>
    <dbReference type="NCBI Taxonomy" id="85575"/>
    <lineage>
        <taxon>Eukaryota</taxon>
        <taxon>Fungi</taxon>
        <taxon>Fungi incertae sedis</taxon>
        <taxon>Mucoromycota</taxon>
        <taxon>Glomeromycotina</taxon>
        <taxon>Glomeromycetes</taxon>
        <taxon>Diversisporales</taxon>
        <taxon>Gigasporaceae</taxon>
        <taxon>Scutellospora</taxon>
    </lineage>
</organism>
<sequence length="162" mass="18686">IECYRTNTTYDCAIANYTCWDVYVQVFNQSSGVDEYDIRAPNGKGTPFADYTNFLDDPSVRRSIGVNTNEIKTNYVEVSNEIYNRFTASGDVMHSTMSQVEFLLDNDIPMIFFVGDADFICNCNEMIESLKWKCQQEFINTKFQDWKVDGVKVGEIRKVKNL</sequence>
<feature type="non-terminal residue" evidence="1">
    <location>
        <position position="162"/>
    </location>
</feature>
<reference evidence="1" key="1">
    <citation type="submission" date="2021-06" db="EMBL/GenBank/DDBJ databases">
        <authorList>
            <person name="Kallberg Y."/>
            <person name="Tangrot J."/>
            <person name="Rosling A."/>
        </authorList>
    </citation>
    <scope>NUCLEOTIDE SEQUENCE</scope>
    <source>
        <strain evidence="1">AU212A</strain>
    </source>
</reference>
<proteinExistence type="predicted"/>